<reference evidence="2 3" key="1">
    <citation type="submission" date="2018-11" db="EMBL/GenBank/DDBJ databases">
        <authorList>
            <consortium name="Pathogen Informatics"/>
        </authorList>
    </citation>
    <scope>NUCLEOTIDE SEQUENCE [LARGE SCALE GENOMIC DNA]</scope>
</reference>
<feature type="region of interest" description="Disordered" evidence="1">
    <location>
        <begin position="113"/>
        <end position="136"/>
    </location>
</feature>
<name>A0A183GTW3_HELPZ</name>
<dbReference type="Proteomes" id="UP000050761">
    <property type="component" value="Unassembled WGS sequence"/>
</dbReference>
<reference evidence="4" key="2">
    <citation type="submission" date="2019-09" db="UniProtKB">
        <authorList>
            <consortium name="WormBaseParasite"/>
        </authorList>
    </citation>
    <scope>IDENTIFICATION</scope>
</reference>
<evidence type="ECO:0000313" key="4">
    <source>
        <dbReference type="WBParaSite" id="HPBE_0002613301-mRNA-1"/>
    </source>
</evidence>
<sequence length="136" mass="15664">MVMSILLAEFSVPGGNDAPTVKRKRFLEGAHFDSIDSDGLQCLFYVAGFKGPEFADNRRLLLWKLHHAERITLKDFTFECQLIKSYKEDARLFEGTPAVNAVRRQNFQLGKVRKPKDDNEKSLHPKRFSINQEEAH</sequence>
<accession>A0A183GTW3</accession>
<dbReference type="WBParaSite" id="HPBE_0002613301-mRNA-1">
    <property type="protein sequence ID" value="HPBE_0002613301-mRNA-1"/>
    <property type="gene ID" value="HPBE_0002613301"/>
</dbReference>
<proteinExistence type="predicted"/>
<protein>
    <submittedName>
        <fullName evidence="4">Gelsolin-like domain-containing protein</fullName>
    </submittedName>
</protein>
<keyword evidence="3" id="KW-1185">Reference proteome</keyword>
<dbReference type="AlphaFoldDB" id="A0A183GTW3"/>
<gene>
    <name evidence="2" type="ORF">HPBE_LOCUS26132</name>
</gene>
<evidence type="ECO:0000313" key="3">
    <source>
        <dbReference type="Proteomes" id="UP000050761"/>
    </source>
</evidence>
<dbReference type="EMBL" id="UZAH01039248">
    <property type="protein sequence ID" value="VDP55851.1"/>
    <property type="molecule type" value="Genomic_DNA"/>
</dbReference>
<evidence type="ECO:0000313" key="2">
    <source>
        <dbReference type="EMBL" id="VDP55851.1"/>
    </source>
</evidence>
<organism evidence="3 4">
    <name type="scientific">Heligmosomoides polygyrus</name>
    <name type="common">Parasitic roundworm</name>
    <dbReference type="NCBI Taxonomy" id="6339"/>
    <lineage>
        <taxon>Eukaryota</taxon>
        <taxon>Metazoa</taxon>
        <taxon>Ecdysozoa</taxon>
        <taxon>Nematoda</taxon>
        <taxon>Chromadorea</taxon>
        <taxon>Rhabditida</taxon>
        <taxon>Rhabditina</taxon>
        <taxon>Rhabditomorpha</taxon>
        <taxon>Strongyloidea</taxon>
        <taxon>Heligmosomidae</taxon>
        <taxon>Heligmosomoides</taxon>
    </lineage>
</organism>
<accession>A0A3P8EGZ9</accession>
<evidence type="ECO:0000256" key="1">
    <source>
        <dbReference type="SAM" id="MobiDB-lite"/>
    </source>
</evidence>